<accession>A0AC35TLQ1</accession>
<evidence type="ECO:0000313" key="1">
    <source>
        <dbReference type="Proteomes" id="UP000095286"/>
    </source>
</evidence>
<proteinExistence type="predicted"/>
<name>A0AC35TLQ1_9BILA</name>
<evidence type="ECO:0000313" key="2">
    <source>
        <dbReference type="WBParaSite" id="RSKR_0000204900.1"/>
    </source>
</evidence>
<organism evidence="1 2">
    <name type="scientific">Rhabditophanes sp. KR3021</name>
    <dbReference type="NCBI Taxonomy" id="114890"/>
    <lineage>
        <taxon>Eukaryota</taxon>
        <taxon>Metazoa</taxon>
        <taxon>Ecdysozoa</taxon>
        <taxon>Nematoda</taxon>
        <taxon>Chromadorea</taxon>
        <taxon>Rhabditida</taxon>
        <taxon>Tylenchina</taxon>
        <taxon>Panagrolaimomorpha</taxon>
        <taxon>Strongyloidoidea</taxon>
        <taxon>Alloionematidae</taxon>
        <taxon>Rhabditophanes</taxon>
    </lineage>
</organism>
<reference evidence="2" key="1">
    <citation type="submission" date="2016-11" db="UniProtKB">
        <authorList>
            <consortium name="WormBaseParasite"/>
        </authorList>
    </citation>
    <scope>IDENTIFICATION</scope>
    <source>
        <strain evidence="2">KR3021</strain>
    </source>
</reference>
<protein>
    <submittedName>
        <fullName evidence="2">General transcription factor 3C polypeptide 5</fullName>
    </submittedName>
</protein>
<sequence>MGKSQEECPIILPKYVAVEFPGIVKNIDKALEMLGGIKKVETCFYKEQPLHFLPEPKNPLEKGAISDRSELTSGENSQLIIKVRKNKLTNKQSIVVMGEVITLYSFKVMTDFLVIPTEAPKNAKEIPKDLSGALFPRTSREAYGWIERPVHTQEPFLPPFTFSRYGVPSSRMLCRELEDEEYEKFVATKGHGTNMRMERKKFSVVVQKDEPFPKEATKAAISEAELRCKNEEVSQKMEALFEERPMWTRGAIIMKAELDEKMVKFLLPKYAFYIQNGPFSRLWCKFGYDPRKDKSSFKYQTIMIAIKRIANVPDKSRTRPIGPERVRSFQEAVDDNASEHIYREGVLPKSRQLWFSFCDVLLPAVQEELNQIKIHPLAKYDKNIGWLGTNFMNFARNEVKKDITKIASQIDDQEITVLEEEDWDE</sequence>
<dbReference type="WBParaSite" id="RSKR_0000204900.1">
    <property type="protein sequence ID" value="RSKR_0000204900.1"/>
    <property type="gene ID" value="RSKR_0000204900"/>
</dbReference>
<dbReference type="Proteomes" id="UP000095286">
    <property type="component" value="Unplaced"/>
</dbReference>